<dbReference type="Gene3D" id="3.30.990.10">
    <property type="entry name" value="Formiminotransferase, N-terminal subdomain"/>
    <property type="match status" value="1"/>
</dbReference>
<dbReference type="GO" id="GO:0005542">
    <property type="term" value="F:folic acid binding"/>
    <property type="evidence" value="ECO:0007669"/>
    <property type="project" value="InterPro"/>
</dbReference>
<proteinExistence type="predicted"/>
<dbReference type="Pfam" id="PF07837">
    <property type="entry name" value="FTCD_N"/>
    <property type="match status" value="1"/>
</dbReference>
<feature type="domain" description="Formiminotransferase N-terminal subdomain" evidence="1">
    <location>
        <begin position="3"/>
        <end position="84"/>
    </location>
</feature>
<reference evidence="3" key="1">
    <citation type="submission" date="2021-01" db="EMBL/GenBank/DDBJ databases">
        <title>Caligus Genome Assembly.</title>
        <authorList>
            <person name="Gallardo-Escarate C."/>
        </authorList>
    </citation>
    <scope>NUCLEOTIDE SEQUENCE [LARGE SCALE GENOMIC DNA]</scope>
</reference>
<dbReference type="SMART" id="SM01222">
    <property type="entry name" value="FTCD_N"/>
    <property type="match status" value="1"/>
</dbReference>
<sequence>MSQIIECVPNFSEGIDSATIDAISNAVRSVPGATLLDVDPGSSTNRTVYTFVGDPESIVEAALAAAKAAYSLIDMRKHKGEHPA</sequence>
<evidence type="ECO:0000259" key="1">
    <source>
        <dbReference type="SMART" id="SM01222"/>
    </source>
</evidence>
<dbReference type="InterPro" id="IPR012886">
    <property type="entry name" value="Formiminotransferase_N"/>
</dbReference>
<name>A0A7T8QVX9_CALRO</name>
<dbReference type="AlphaFoldDB" id="A0A7T8QVX9"/>
<dbReference type="InterPro" id="IPR037064">
    <property type="entry name" value="Formiminotransferase_N_sf"/>
</dbReference>
<organism evidence="2 3">
    <name type="scientific">Caligus rogercresseyi</name>
    <name type="common">Sea louse</name>
    <dbReference type="NCBI Taxonomy" id="217165"/>
    <lineage>
        <taxon>Eukaryota</taxon>
        <taxon>Metazoa</taxon>
        <taxon>Ecdysozoa</taxon>
        <taxon>Arthropoda</taxon>
        <taxon>Crustacea</taxon>
        <taxon>Multicrustacea</taxon>
        <taxon>Hexanauplia</taxon>
        <taxon>Copepoda</taxon>
        <taxon>Siphonostomatoida</taxon>
        <taxon>Caligidae</taxon>
        <taxon>Caligus</taxon>
    </lineage>
</organism>
<protein>
    <recommendedName>
        <fullName evidence="1">Formiminotransferase N-terminal subdomain domain-containing protein</fullName>
    </recommendedName>
</protein>
<keyword evidence="3" id="KW-1185">Reference proteome</keyword>
<dbReference type="GO" id="GO:0016740">
    <property type="term" value="F:transferase activity"/>
    <property type="evidence" value="ECO:0007669"/>
    <property type="project" value="InterPro"/>
</dbReference>
<evidence type="ECO:0000313" key="3">
    <source>
        <dbReference type="Proteomes" id="UP000595437"/>
    </source>
</evidence>
<gene>
    <name evidence="2" type="ORF">FKW44_001876</name>
</gene>
<dbReference type="OrthoDB" id="48036at2759"/>
<dbReference type="PANTHER" id="PTHR12234">
    <property type="entry name" value="FORMIMINOTRANSFERASE-CYCLODEAMINASE"/>
    <property type="match status" value="1"/>
</dbReference>
<dbReference type="InterPro" id="IPR022384">
    <property type="entry name" value="FormiminoTrfase_cat_dom_sf"/>
</dbReference>
<evidence type="ECO:0000313" key="2">
    <source>
        <dbReference type="EMBL" id="QQP57022.1"/>
    </source>
</evidence>
<dbReference type="PANTHER" id="PTHR12234:SF0">
    <property type="entry name" value="FORMIMIDOYLTRANSFERASE-CYCLODEAMINASE"/>
    <property type="match status" value="1"/>
</dbReference>
<dbReference type="Proteomes" id="UP000595437">
    <property type="component" value="Chromosome 1"/>
</dbReference>
<accession>A0A7T8QVX9</accession>
<dbReference type="EMBL" id="CP045890">
    <property type="protein sequence ID" value="QQP57022.1"/>
    <property type="molecule type" value="Genomic_DNA"/>
</dbReference>
<dbReference type="SUPFAM" id="SSF55116">
    <property type="entry name" value="Formiminotransferase domain of formiminotransferase-cyclodeaminase"/>
    <property type="match status" value="1"/>
</dbReference>
<dbReference type="InterPro" id="IPR051623">
    <property type="entry name" value="FTCD"/>
</dbReference>